<dbReference type="RefSeq" id="WP_406579589.1">
    <property type="nucleotide sequence ID" value="NZ_JBJHQH010000003.1"/>
</dbReference>
<dbReference type="CDD" id="cd06171">
    <property type="entry name" value="Sigma70_r4"/>
    <property type="match status" value="1"/>
</dbReference>
<accession>A0ABW8RBS0</accession>
<comment type="similarity">
    <text evidence="1">Belongs to the sigma-70 factor family. ECF subfamily.</text>
</comment>
<dbReference type="SUPFAM" id="SSF88946">
    <property type="entry name" value="Sigma2 domain of RNA polymerase sigma factors"/>
    <property type="match status" value="1"/>
</dbReference>
<keyword evidence="5" id="KW-0804">Transcription</keyword>
<keyword evidence="3" id="KW-0731">Sigma factor</keyword>
<evidence type="ECO:0000256" key="3">
    <source>
        <dbReference type="ARBA" id="ARBA00023082"/>
    </source>
</evidence>
<dbReference type="EMBL" id="JBJHQH010000003">
    <property type="protein sequence ID" value="MFK9090902.1"/>
    <property type="molecule type" value="Genomic_DNA"/>
</dbReference>
<name>A0ABW8RBS0_9BACI</name>
<feature type="domain" description="RNA polymerase sigma-70 region 2" evidence="6">
    <location>
        <begin position="24"/>
        <end position="93"/>
    </location>
</feature>
<keyword evidence="2" id="KW-0805">Transcription regulation</keyword>
<evidence type="ECO:0000256" key="2">
    <source>
        <dbReference type="ARBA" id="ARBA00023015"/>
    </source>
</evidence>
<evidence type="ECO:0000259" key="6">
    <source>
        <dbReference type="Pfam" id="PF04542"/>
    </source>
</evidence>
<feature type="domain" description="RNA polymerase sigma factor 70 region 4 type 2" evidence="7">
    <location>
        <begin position="123"/>
        <end position="174"/>
    </location>
</feature>
<sequence length="188" mass="21706">MKANETNFIQRLQQQKEDALEFIVDKYLPLIKGITCKVLSPLHNNGVIEECINDIFLSIWDHSKKFHGDSNDFKKWICAIAKFKAIDYYRKATKNIEITSNAIDCNPEKSIEDELIILENRTELIKLLNQLEPMERDIFIMKFFLGLKTEEIAVKLGLTKASIDNRIYRGKKKLTKKASNLTLGENGI</sequence>
<keyword evidence="9" id="KW-1185">Reference proteome</keyword>
<keyword evidence="4" id="KW-0238">DNA-binding</keyword>
<reference evidence="8 9" key="1">
    <citation type="submission" date="2024-11" db="EMBL/GenBank/DDBJ databases">
        <authorList>
            <person name="Lucas J.A."/>
        </authorList>
    </citation>
    <scope>NUCLEOTIDE SEQUENCE [LARGE SCALE GENOMIC DNA]</scope>
    <source>
        <strain evidence="8 9">Z 5.4</strain>
    </source>
</reference>
<dbReference type="InterPro" id="IPR014284">
    <property type="entry name" value="RNA_pol_sigma-70_dom"/>
</dbReference>
<dbReference type="Pfam" id="PF08281">
    <property type="entry name" value="Sigma70_r4_2"/>
    <property type="match status" value="1"/>
</dbReference>
<dbReference type="PANTHER" id="PTHR43133:SF8">
    <property type="entry name" value="RNA POLYMERASE SIGMA FACTOR HI_1459-RELATED"/>
    <property type="match status" value="1"/>
</dbReference>
<proteinExistence type="inferred from homology"/>
<evidence type="ECO:0000313" key="8">
    <source>
        <dbReference type="EMBL" id="MFK9090902.1"/>
    </source>
</evidence>
<gene>
    <name evidence="8" type="ORF">ACJEBI_05330</name>
</gene>
<evidence type="ECO:0000259" key="7">
    <source>
        <dbReference type="Pfam" id="PF08281"/>
    </source>
</evidence>
<comment type="caution">
    <text evidence="8">The sequence shown here is derived from an EMBL/GenBank/DDBJ whole genome shotgun (WGS) entry which is preliminary data.</text>
</comment>
<dbReference type="Proteomes" id="UP001623041">
    <property type="component" value="Unassembled WGS sequence"/>
</dbReference>
<dbReference type="Gene3D" id="1.10.1740.10">
    <property type="match status" value="1"/>
</dbReference>
<dbReference type="InterPro" id="IPR013249">
    <property type="entry name" value="RNA_pol_sigma70_r4_t2"/>
</dbReference>
<dbReference type="InterPro" id="IPR036388">
    <property type="entry name" value="WH-like_DNA-bd_sf"/>
</dbReference>
<evidence type="ECO:0000313" key="9">
    <source>
        <dbReference type="Proteomes" id="UP001623041"/>
    </source>
</evidence>
<evidence type="ECO:0000256" key="5">
    <source>
        <dbReference type="ARBA" id="ARBA00023163"/>
    </source>
</evidence>
<protein>
    <submittedName>
        <fullName evidence="8">Sigma-70 family RNA polymerase sigma factor</fullName>
    </submittedName>
</protein>
<organism evidence="8 9">
    <name type="scientific">Bacillus salipaludis</name>
    <dbReference type="NCBI Taxonomy" id="2547811"/>
    <lineage>
        <taxon>Bacteria</taxon>
        <taxon>Bacillati</taxon>
        <taxon>Bacillota</taxon>
        <taxon>Bacilli</taxon>
        <taxon>Bacillales</taxon>
        <taxon>Bacillaceae</taxon>
        <taxon>Bacillus</taxon>
    </lineage>
</organism>
<dbReference type="InterPro" id="IPR007627">
    <property type="entry name" value="RNA_pol_sigma70_r2"/>
</dbReference>
<dbReference type="Gene3D" id="1.10.10.10">
    <property type="entry name" value="Winged helix-like DNA-binding domain superfamily/Winged helix DNA-binding domain"/>
    <property type="match status" value="1"/>
</dbReference>
<dbReference type="NCBIfam" id="TIGR02937">
    <property type="entry name" value="sigma70-ECF"/>
    <property type="match status" value="1"/>
</dbReference>
<dbReference type="InterPro" id="IPR013324">
    <property type="entry name" value="RNA_pol_sigma_r3/r4-like"/>
</dbReference>
<dbReference type="PANTHER" id="PTHR43133">
    <property type="entry name" value="RNA POLYMERASE ECF-TYPE SIGMA FACTO"/>
    <property type="match status" value="1"/>
</dbReference>
<dbReference type="SUPFAM" id="SSF88659">
    <property type="entry name" value="Sigma3 and sigma4 domains of RNA polymerase sigma factors"/>
    <property type="match status" value="1"/>
</dbReference>
<dbReference type="InterPro" id="IPR013325">
    <property type="entry name" value="RNA_pol_sigma_r2"/>
</dbReference>
<evidence type="ECO:0000256" key="1">
    <source>
        <dbReference type="ARBA" id="ARBA00010641"/>
    </source>
</evidence>
<dbReference type="Pfam" id="PF04542">
    <property type="entry name" value="Sigma70_r2"/>
    <property type="match status" value="1"/>
</dbReference>
<evidence type="ECO:0000256" key="4">
    <source>
        <dbReference type="ARBA" id="ARBA00023125"/>
    </source>
</evidence>
<dbReference type="InterPro" id="IPR039425">
    <property type="entry name" value="RNA_pol_sigma-70-like"/>
</dbReference>